<dbReference type="RefSeq" id="WP_087213360.1">
    <property type="nucleotide sequence ID" value="NZ_JACSPP010000012.1"/>
</dbReference>
<dbReference type="Pfam" id="PF02620">
    <property type="entry name" value="YceD"/>
    <property type="match status" value="1"/>
</dbReference>
<gene>
    <name evidence="1" type="ORF">H9625_05640</name>
</gene>
<evidence type="ECO:0000313" key="2">
    <source>
        <dbReference type="Proteomes" id="UP000620874"/>
    </source>
</evidence>
<evidence type="ECO:0000313" key="1">
    <source>
        <dbReference type="EMBL" id="MBD8039933.1"/>
    </source>
</evidence>
<sequence>MMQDACSYEYNLDDTFFQSIDAPDIRKGKLHANVNIRKLAGNFILDFHIVGTAVVPCDRCLDDVGIAVDTINTLKVKFGTCFSDEEEWVIVPEEEGYIDLSWFLYEFIELSLPMQRVHESGECNQEMMTVLHQHLCVEEDESLASDSGQVSEYDTIDPRWNGLKKILDNN</sequence>
<dbReference type="Proteomes" id="UP000620874">
    <property type="component" value="Unassembled WGS sequence"/>
</dbReference>
<dbReference type="EMBL" id="JACSPP010000012">
    <property type="protein sequence ID" value="MBD8039933.1"/>
    <property type="molecule type" value="Genomic_DNA"/>
</dbReference>
<keyword evidence="2" id="KW-1185">Reference proteome</keyword>
<dbReference type="InterPro" id="IPR003772">
    <property type="entry name" value="YceD"/>
</dbReference>
<organism evidence="1 2">
    <name type="scientific">Phocaeicola intestinalis</name>
    <dbReference type="NCBI Taxonomy" id="2762212"/>
    <lineage>
        <taxon>Bacteria</taxon>
        <taxon>Pseudomonadati</taxon>
        <taxon>Bacteroidota</taxon>
        <taxon>Bacteroidia</taxon>
        <taxon>Bacteroidales</taxon>
        <taxon>Bacteroidaceae</taxon>
        <taxon>Phocaeicola</taxon>
    </lineage>
</organism>
<proteinExistence type="predicted"/>
<name>A0ABR8Y6U2_9BACT</name>
<protein>
    <submittedName>
        <fullName evidence="1">DUF177 domain-containing protein</fullName>
    </submittedName>
</protein>
<accession>A0ABR8Y6U2</accession>
<comment type="caution">
    <text evidence="1">The sequence shown here is derived from an EMBL/GenBank/DDBJ whole genome shotgun (WGS) entry which is preliminary data.</text>
</comment>
<reference evidence="1 2" key="1">
    <citation type="submission" date="2020-08" db="EMBL/GenBank/DDBJ databases">
        <title>A Genomic Blueprint of the Chicken Gut Microbiome.</title>
        <authorList>
            <person name="Gilroy R."/>
            <person name="Ravi A."/>
            <person name="Getino M."/>
            <person name="Pursley I."/>
            <person name="Horton D.L."/>
            <person name="Alikhan N.-F."/>
            <person name="Baker D."/>
            <person name="Gharbi K."/>
            <person name="Hall N."/>
            <person name="Watson M."/>
            <person name="Adriaenssens E.M."/>
            <person name="Foster-Nyarko E."/>
            <person name="Jarju S."/>
            <person name="Secka A."/>
            <person name="Antonio M."/>
            <person name="Oren A."/>
            <person name="Chaudhuri R."/>
            <person name="La Ragione R.M."/>
            <person name="Hildebrand F."/>
            <person name="Pallen M.J."/>
        </authorList>
    </citation>
    <scope>NUCLEOTIDE SEQUENCE [LARGE SCALE GENOMIC DNA]</scope>
    <source>
        <strain evidence="1 2">Sa1CVN1</strain>
    </source>
</reference>